<feature type="region of interest" description="Disordered" evidence="1">
    <location>
        <begin position="76"/>
        <end position="143"/>
    </location>
</feature>
<dbReference type="OrthoDB" id="785270at2759"/>
<reference evidence="2 3" key="1">
    <citation type="submission" date="2019-05" db="EMBL/GenBank/DDBJ databases">
        <title>Mikania micrantha, genome provides insights into the molecular mechanism of rapid growth.</title>
        <authorList>
            <person name="Liu B."/>
        </authorList>
    </citation>
    <scope>NUCLEOTIDE SEQUENCE [LARGE SCALE GENOMIC DNA]</scope>
    <source>
        <strain evidence="2">NLD-2019</strain>
        <tissue evidence="2">Leaf</tissue>
    </source>
</reference>
<dbReference type="Proteomes" id="UP000326396">
    <property type="component" value="Linkage Group LG14"/>
</dbReference>
<protein>
    <recommendedName>
        <fullName evidence="4">HMA domain-containing protein</fullName>
    </recommendedName>
</protein>
<dbReference type="Gene3D" id="3.30.70.100">
    <property type="match status" value="1"/>
</dbReference>
<gene>
    <name evidence="2" type="ORF">E3N88_13448</name>
</gene>
<feature type="compositionally biased region" description="Pro residues" evidence="1">
    <location>
        <begin position="79"/>
        <end position="143"/>
    </location>
</feature>
<sequence>MASEKEKVTVMILNVDLKCSCCYKKVRKLLCKIPEIRNQVFDEEKNKVMIKVVCCDPEKMRDKLCCKGGKAIQSIEILQPPPPPTVPKDPPKIPQPVTIPNPEPKPSPPKIDPDPPKTPQPQVKPQPIKPPGPPKPKPQPEPQPPVSVCCQECYEGRVGGPCHYWYAWPPPGPCYYYGYHYVGNRPPCYVRCDCFSEENPQGCSVMFSVFGMMNKIHLSFFVSSEELLTSLCDTLKFVKVVPHILKVIGVIDENRSKDKGYETTVKDVFCDERAITRDLVSNILEFSMHLIKGINFAAKVDWFSLLKGSRQQFDQDQGGFISDQGVIRLLSFKREVSNLIRV</sequence>
<evidence type="ECO:0000313" key="3">
    <source>
        <dbReference type="Proteomes" id="UP000326396"/>
    </source>
</evidence>
<evidence type="ECO:0000256" key="1">
    <source>
        <dbReference type="SAM" id="MobiDB-lite"/>
    </source>
</evidence>
<evidence type="ECO:0000313" key="2">
    <source>
        <dbReference type="EMBL" id="KAD5961975.1"/>
    </source>
</evidence>
<organism evidence="2 3">
    <name type="scientific">Mikania micrantha</name>
    <name type="common">bitter vine</name>
    <dbReference type="NCBI Taxonomy" id="192012"/>
    <lineage>
        <taxon>Eukaryota</taxon>
        <taxon>Viridiplantae</taxon>
        <taxon>Streptophyta</taxon>
        <taxon>Embryophyta</taxon>
        <taxon>Tracheophyta</taxon>
        <taxon>Spermatophyta</taxon>
        <taxon>Magnoliopsida</taxon>
        <taxon>eudicotyledons</taxon>
        <taxon>Gunneridae</taxon>
        <taxon>Pentapetalae</taxon>
        <taxon>asterids</taxon>
        <taxon>campanulids</taxon>
        <taxon>Asterales</taxon>
        <taxon>Asteraceae</taxon>
        <taxon>Asteroideae</taxon>
        <taxon>Heliantheae alliance</taxon>
        <taxon>Eupatorieae</taxon>
        <taxon>Mikania</taxon>
    </lineage>
</organism>
<comment type="caution">
    <text evidence="2">The sequence shown here is derived from an EMBL/GenBank/DDBJ whole genome shotgun (WGS) entry which is preliminary data.</text>
</comment>
<dbReference type="PANTHER" id="PTHR47005">
    <property type="entry name" value="HEAVY METAL TRANSPORT/DETOXIFICATION SUPERFAMILY PROTEIN"/>
    <property type="match status" value="1"/>
</dbReference>
<accession>A0A5N6P9R4</accession>
<evidence type="ECO:0008006" key="4">
    <source>
        <dbReference type="Google" id="ProtNLM"/>
    </source>
</evidence>
<dbReference type="SUPFAM" id="SSF55008">
    <property type="entry name" value="HMA, heavy metal-associated domain"/>
    <property type="match status" value="1"/>
</dbReference>
<dbReference type="InterPro" id="IPR036163">
    <property type="entry name" value="HMA_dom_sf"/>
</dbReference>
<proteinExistence type="predicted"/>
<keyword evidence="3" id="KW-1185">Reference proteome</keyword>
<dbReference type="GO" id="GO:0046872">
    <property type="term" value="F:metal ion binding"/>
    <property type="evidence" value="ECO:0007669"/>
    <property type="project" value="InterPro"/>
</dbReference>
<name>A0A5N6P9R4_9ASTR</name>
<dbReference type="PANTHER" id="PTHR47005:SF5">
    <property type="entry name" value="HEAVY METAL TRANSPORT_DETOXIFICATION SUPERFAMILY PROTEIN"/>
    <property type="match status" value="1"/>
</dbReference>
<dbReference type="AlphaFoldDB" id="A0A5N6P9R4"/>
<dbReference type="EMBL" id="SZYD01000006">
    <property type="protein sequence ID" value="KAD5961975.1"/>
    <property type="molecule type" value="Genomic_DNA"/>
</dbReference>